<dbReference type="AlphaFoldDB" id="A0A9P5YAN0"/>
<evidence type="ECO:0000256" key="1">
    <source>
        <dbReference type="SAM" id="MobiDB-lite"/>
    </source>
</evidence>
<evidence type="ECO:0000313" key="2">
    <source>
        <dbReference type="EMBL" id="KAF9464386.1"/>
    </source>
</evidence>
<feature type="region of interest" description="Disordered" evidence="1">
    <location>
        <begin position="228"/>
        <end position="272"/>
    </location>
</feature>
<organism evidence="2 3">
    <name type="scientific">Collybia nuda</name>
    <dbReference type="NCBI Taxonomy" id="64659"/>
    <lineage>
        <taxon>Eukaryota</taxon>
        <taxon>Fungi</taxon>
        <taxon>Dikarya</taxon>
        <taxon>Basidiomycota</taxon>
        <taxon>Agaricomycotina</taxon>
        <taxon>Agaricomycetes</taxon>
        <taxon>Agaricomycetidae</taxon>
        <taxon>Agaricales</taxon>
        <taxon>Tricholomatineae</taxon>
        <taxon>Clitocybaceae</taxon>
        <taxon>Collybia</taxon>
    </lineage>
</organism>
<reference evidence="2" key="1">
    <citation type="submission" date="2020-11" db="EMBL/GenBank/DDBJ databases">
        <authorList>
            <consortium name="DOE Joint Genome Institute"/>
            <person name="Ahrendt S."/>
            <person name="Riley R."/>
            <person name="Andreopoulos W."/>
            <person name="Labutti K."/>
            <person name="Pangilinan J."/>
            <person name="Ruiz-Duenas F.J."/>
            <person name="Barrasa J.M."/>
            <person name="Sanchez-Garcia M."/>
            <person name="Camarero S."/>
            <person name="Miyauchi S."/>
            <person name="Serrano A."/>
            <person name="Linde D."/>
            <person name="Babiker R."/>
            <person name="Drula E."/>
            <person name="Ayuso-Fernandez I."/>
            <person name="Pacheco R."/>
            <person name="Padilla G."/>
            <person name="Ferreira P."/>
            <person name="Barriuso J."/>
            <person name="Kellner H."/>
            <person name="Castanera R."/>
            <person name="Alfaro M."/>
            <person name="Ramirez L."/>
            <person name="Pisabarro A.G."/>
            <person name="Kuo A."/>
            <person name="Tritt A."/>
            <person name="Lipzen A."/>
            <person name="He G."/>
            <person name="Yan M."/>
            <person name="Ng V."/>
            <person name="Cullen D."/>
            <person name="Martin F."/>
            <person name="Rosso M.-N."/>
            <person name="Henrissat B."/>
            <person name="Hibbett D."/>
            <person name="Martinez A.T."/>
            <person name="Grigoriev I.V."/>
        </authorList>
    </citation>
    <scope>NUCLEOTIDE SEQUENCE</scope>
    <source>
        <strain evidence="2">CBS 247.69</strain>
    </source>
</reference>
<comment type="caution">
    <text evidence="2">The sequence shown here is derived from an EMBL/GenBank/DDBJ whole genome shotgun (WGS) entry which is preliminary data.</text>
</comment>
<sequence length="272" mass="29981">MKSTPSFAVLSSPADSPPIPPVPPTPSFNSQVESVIRKRKRDDETPSKTPSRKNHPLRDAFDSHSSSCSQDSVEKHLTQSMEICDDDLSSQVDTNMKNTGILSIVEGTHAADMQSKEKSETEVFQRKPSQVRMGALLQPISLPRRPQSKQAWYGTRLPTTPTVKQKKSTSTTNSRAPSDISLSLVSNLPHPKTPPVDQPRRSHPTTLNTYRSGILEIASSVAVAANTRVQEEEQGVSDSQTSSQSQEFESSVEYLSYPLQTQAPYQSQNFSQ</sequence>
<feature type="compositionally biased region" description="Polar residues" evidence="1">
    <location>
        <begin position="258"/>
        <end position="272"/>
    </location>
</feature>
<feature type="region of interest" description="Disordered" evidence="1">
    <location>
        <begin position="157"/>
        <end position="206"/>
    </location>
</feature>
<feature type="region of interest" description="Disordered" evidence="1">
    <location>
        <begin position="1"/>
        <end position="76"/>
    </location>
</feature>
<keyword evidence="3" id="KW-1185">Reference proteome</keyword>
<protein>
    <submittedName>
        <fullName evidence="2">Uncharacterized protein</fullName>
    </submittedName>
</protein>
<accession>A0A9P5YAN0</accession>
<dbReference type="EMBL" id="MU150254">
    <property type="protein sequence ID" value="KAF9464386.1"/>
    <property type="molecule type" value="Genomic_DNA"/>
</dbReference>
<gene>
    <name evidence="2" type="ORF">BDZ94DRAFT_1256322</name>
</gene>
<dbReference type="Proteomes" id="UP000807353">
    <property type="component" value="Unassembled WGS sequence"/>
</dbReference>
<proteinExistence type="predicted"/>
<feature type="compositionally biased region" description="Pro residues" evidence="1">
    <location>
        <begin position="15"/>
        <end position="26"/>
    </location>
</feature>
<feature type="compositionally biased region" description="Polar residues" evidence="1">
    <location>
        <begin position="157"/>
        <end position="186"/>
    </location>
</feature>
<evidence type="ECO:0000313" key="3">
    <source>
        <dbReference type="Proteomes" id="UP000807353"/>
    </source>
</evidence>
<name>A0A9P5YAN0_9AGAR</name>
<feature type="compositionally biased region" description="Low complexity" evidence="1">
    <location>
        <begin position="237"/>
        <end position="253"/>
    </location>
</feature>